<gene>
    <name evidence="2" type="ORF">SAMN04488024_101461</name>
</gene>
<dbReference type="Proteomes" id="UP000199455">
    <property type="component" value="Unassembled WGS sequence"/>
</dbReference>
<evidence type="ECO:0000313" key="3">
    <source>
        <dbReference type="Proteomes" id="UP000199455"/>
    </source>
</evidence>
<dbReference type="RefSeq" id="WP_090764016.1">
    <property type="nucleotide sequence ID" value="NZ_FMZH01000001.1"/>
</dbReference>
<evidence type="ECO:0000313" key="2">
    <source>
        <dbReference type="EMBL" id="SDC18354.1"/>
    </source>
</evidence>
<dbReference type="Gene3D" id="3.30.420.40">
    <property type="match status" value="3"/>
</dbReference>
<dbReference type="CDD" id="cd23763">
    <property type="entry name" value="ASKHA_ATPase_ROK"/>
    <property type="match status" value="1"/>
</dbReference>
<evidence type="ECO:0000256" key="1">
    <source>
        <dbReference type="ARBA" id="ARBA00006479"/>
    </source>
</evidence>
<dbReference type="PANTHER" id="PTHR18964:SF149">
    <property type="entry name" value="BIFUNCTIONAL UDP-N-ACETYLGLUCOSAMINE 2-EPIMERASE_N-ACETYLMANNOSAMINE KINASE"/>
    <property type="match status" value="1"/>
</dbReference>
<protein>
    <submittedName>
        <fullName evidence="2">Glucokinase</fullName>
    </submittedName>
</protein>
<dbReference type="PANTHER" id="PTHR18964">
    <property type="entry name" value="ROK (REPRESSOR, ORF, KINASE) FAMILY"/>
    <property type="match status" value="1"/>
</dbReference>
<keyword evidence="3" id="KW-1185">Reference proteome</keyword>
<sequence length="294" mass="31966">MTTNKYVLGVDIGGSHITAAVMDMENRLIIEGSYTRCWIDAHGKPETIINDWKAAIEQAYDKAGLEVDKIGIAMPGPFDYENGISHIAGNDKYEAFYGLNVKNMLAAALGIDAANILMKNDAACFLAGEMFAGAVKDYANVIGITLGTGLGSAVATDGNTRDANLWCSSFLDGIAEDYLSTRWFLKRYYQLTGVNMIDVKSLTGLYDESETIRTIFDEFSQHLTAFLRLFLQDNQADAIVIGGNISNASAKFLPNVLKEFKANDIEIPVRISELNERAAIAGAASCWESLAVTS</sequence>
<keyword evidence="2" id="KW-0808">Transferase</keyword>
<reference evidence="3" key="1">
    <citation type="submission" date="2016-10" db="EMBL/GenBank/DDBJ databases">
        <authorList>
            <person name="Varghese N."/>
            <person name="Submissions S."/>
        </authorList>
    </citation>
    <scope>NUCLEOTIDE SEQUENCE [LARGE SCALE GENOMIC DNA]</scope>
    <source>
        <strain evidence="3">DSM 18609</strain>
    </source>
</reference>
<keyword evidence="2" id="KW-0418">Kinase</keyword>
<dbReference type="AlphaFoldDB" id="A0A1G6JHY6"/>
<dbReference type="GO" id="GO:0016301">
    <property type="term" value="F:kinase activity"/>
    <property type="evidence" value="ECO:0007669"/>
    <property type="project" value="UniProtKB-KW"/>
</dbReference>
<organism evidence="2 3">
    <name type="scientific">Pedobacter soli</name>
    <dbReference type="NCBI Taxonomy" id="390242"/>
    <lineage>
        <taxon>Bacteria</taxon>
        <taxon>Pseudomonadati</taxon>
        <taxon>Bacteroidota</taxon>
        <taxon>Sphingobacteriia</taxon>
        <taxon>Sphingobacteriales</taxon>
        <taxon>Sphingobacteriaceae</taxon>
        <taxon>Pedobacter</taxon>
    </lineage>
</organism>
<dbReference type="Pfam" id="PF00480">
    <property type="entry name" value="ROK"/>
    <property type="match status" value="1"/>
</dbReference>
<dbReference type="SUPFAM" id="SSF53067">
    <property type="entry name" value="Actin-like ATPase domain"/>
    <property type="match status" value="1"/>
</dbReference>
<proteinExistence type="inferred from homology"/>
<dbReference type="STRING" id="390242.SAMN04488024_101461"/>
<dbReference type="EMBL" id="FMZH01000001">
    <property type="protein sequence ID" value="SDC18354.1"/>
    <property type="molecule type" value="Genomic_DNA"/>
</dbReference>
<accession>A0A1G6JHY6</accession>
<dbReference type="InterPro" id="IPR043129">
    <property type="entry name" value="ATPase_NBD"/>
</dbReference>
<comment type="similarity">
    <text evidence="1">Belongs to the ROK (NagC/XylR) family.</text>
</comment>
<name>A0A1G6JHY6_9SPHI</name>
<dbReference type="InterPro" id="IPR000600">
    <property type="entry name" value="ROK"/>
</dbReference>